<dbReference type="InterPro" id="IPR035984">
    <property type="entry name" value="Acyl-CoA-binding_sf"/>
</dbReference>
<accession>A0A166UL43</accession>
<dbReference type="InterPro" id="IPR014352">
    <property type="entry name" value="FERM/acyl-CoA-bd_prot_sf"/>
</dbReference>
<dbReference type="Gene3D" id="1.20.80.10">
    <property type="match status" value="1"/>
</dbReference>
<dbReference type="GO" id="GO:0000062">
    <property type="term" value="F:fatty-acyl-CoA binding"/>
    <property type="evidence" value="ECO:0007669"/>
    <property type="project" value="InterPro"/>
</dbReference>
<evidence type="ECO:0000256" key="1">
    <source>
        <dbReference type="ARBA" id="ARBA00005567"/>
    </source>
</evidence>
<dbReference type="FunFam" id="1.20.80.10:FF:000010">
    <property type="entry name" value="Acyl-CoA-binding domain-containing protein 5"/>
    <property type="match status" value="1"/>
</dbReference>
<dbReference type="PRINTS" id="PR00689">
    <property type="entry name" value="ACOABINDINGP"/>
</dbReference>
<reference evidence="4 5" key="1">
    <citation type="journal article" date="2016" name="Mol. Biol. Evol.">
        <title>Comparative Genomics of Early-Diverging Mushroom-Forming Fungi Provides Insights into the Origins of Lignocellulose Decay Capabilities.</title>
        <authorList>
            <person name="Nagy L.G."/>
            <person name="Riley R."/>
            <person name="Tritt A."/>
            <person name="Adam C."/>
            <person name="Daum C."/>
            <person name="Floudas D."/>
            <person name="Sun H."/>
            <person name="Yadav J.S."/>
            <person name="Pangilinan J."/>
            <person name="Larsson K.H."/>
            <person name="Matsuura K."/>
            <person name="Barry K."/>
            <person name="Labutti K."/>
            <person name="Kuo R."/>
            <person name="Ohm R.A."/>
            <person name="Bhattacharya S.S."/>
            <person name="Shirouzu T."/>
            <person name="Yoshinaga Y."/>
            <person name="Martin F.M."/>
            <person name="Grigoriev I.V."/>
            <person name="Hibbett D.S."/>
        </authorList>
    </citation>
    <scope>NUCLEOTIDE SEQUENCE [LARGE SCALE GENOMIC DNA]</scope>
    <source>
        <strain evidence="4 5">CBS 109695</strain>
    </source>
</reference>
<dbReference type="SUPFAM" id="SSF47027">
    <property type="entry name" value="Acyl-CoA binding protein"/>
    <property type="match status" value="1"/>
</dbReference>
<dbReference type="STRING" id="436010.A0A166UL43"/>
<dbReference type="PROSITE" id="PS51228">
    <property type="entry name" value="ACB_2"/>
    <property type="match status" value="1"/>
</dbReference>
<sequence length="104" mass="11712">MSEAKFDKAVATVQALPKDGPIKPSQDQQLAFYQYYKQGTIGDVNTERPGMMDFVGKKKWDAWNSVKGTTKEDAWAKYVEELLKLLKSHDTEESKKAIAEIEAA</sequence>
<evidence type="ECO:0000259" key="3">
    <source>
        <dbReference type="PROSITE" id="PS51228"/>
    </source>
</evidence>
<evidence type="ECO:0000313" key="5">
    <source>
        <dbReference type="Proteomes" id="UP000076532"/>
    </source>
</evidence>
<dbReference type="PANTHER" id="PTHR23310:SF62">
    <property type="entry name" value="ACYL-COA BINDING PROTEIN 1, ISOFORM A"/>
    <property type="match status" value="1"/>
</dbReference>
<gene>
    <name evidence="4" type="ORF">FIBSPDRAFT_1037351</name>
</gene>
<evidence type="ECO:0000313" key="4">
    <source>
        <dbReference type="EMBL" id="KZP31799.1"/>
    </source>
</evidence>
<feature type="domain" description="ACB" evidence="3">
    <location>
        <begin position="2"/>
        <end position="91"/>
    </location>
</feature>
<keyword evidence="2" id="KW-0446">Lipid-binding</keyword>
<dbReference type="EMBL" id="KV417488">
    <property type="protein sequence ID" value="KZP31799.1"/>
    <property type="molecule type" value="Genomic_DNA"/>
</dbReference>
<name>A0A166UL43_9AGAM</name>
<proteinExistence type="inferred from homology"/>
<dbReference type="GO" id="GO:0006631">
    <property type="term" value="P:fatty acid metabolic process"/>
    <property type="evidence" value="ECO:0007669"/>
    <property type="project" value="TreeGrafter"/>
</dbReference>
<comment type="similarity">
    <text evidence="1">Belongs to the ACBP family.</text>
</comment>
<keyword evidence="5" id="KW-1185">Reference proteome</keyword>
<dbReference type="OrthoDB" id="346910at2759"/>
<dbReference type="InterPro" id="IPR000582">
    <property type="entry name" value="Acyl-CoA-binding_protein"/>
</dbReference>
<dbReference type="AlphaFoldDB" id="A0A166UL43"/>
<organism evidence="4 5">
    <name type="scientific">Athelia psychrophila</name>
    <dbReference type="NCBI Taxonomy" id="1759441"/>
    <lineage>
        <taxon>Eukaryota</taxon>
        <taxon>Fungi</taxon>
        <taxon>Dikarya</taxon>
        <taxon>Basidiomycota</taxon>
        <taxon>Agaricomycotina</taxon>
        <taxon>Agaricomycetes</taxon>
        <taxon>Agaricomycetidae</taxon>
        <taxon>Atheliales</taxon>
        <taxon>Atheliaceae</taxon>
        <taxon>Athelia</taxon>
    </lineage>
</organism>
<evidence type="ECO:0000256" key="2">
    <source>
        <dbReference type="ARBA" id="ARBA00023121"/>
    </source>
</evidence>
<dbReference type="Pfam" id="PF00887">
    <property type="entry name" value="ACBP"/>
    <property type="match status" value="1"/>
</dbReference>
<dbReference type="Proteomes" id="UP000076532">
    <property type="component" value="Unassembled WGS sequence"/>
</dbReference>
<protein>
    <submittedName>
        <fullName evidence="4">Acyl-CoA-binding protein</fullName>
    </submittedName>
</protein>
<dbReference type="PANTHER" id="PTHR23310">
    <property type="entry name" value="ACYL-COA-BINDING PROTEIN, ACBP"/>
    <property type="match status" value="1"/>
</dbReference>